<dbReference type="Proteomes" id="UP000292052">
    <property type="component" value="Unassembled WGS sequence"/>
</dbReference>
<accession>A0A482W1T3</accession>
<organism evidence="1 2">
    <name type="scientific">Asbolus verrucosus</name>
    <name type="common">Desert ironclad beetle</name>
    <dbReference type="NCBI Taxonomy" id="1661398"/>
    <lineage>
        <taxon>Eukaryota</taxon>
        <taxon>Metazoa</taxon>
        <taxon>Ecdysozoa</taxon>
        <taxon>Arthropoda</taxon>
        <taxon>Hexapoda</taxon>
        <taxon>Insecta</taxon>
        <taxon>Pterygota</taxon>
        <taxon>Neoptera</taxon>
        <taxon>Endopterygota</taxon>
        <taxon>Coleoptera</taxon>
        <taxon>Polyphaga</taxon>
        <taxon>Cucujiformia</taxon>
        <taxon>Tenebrionidae</taxon>
        <taxon>Pimeliinae</taxon>
        <taxon>Asbolus</taxon>
    </lineage>
</organism>
<protein>
    <submittedName>
        <fullName evidence="1">Uncharacterized protein</fullName>
    </submittedName>
</protein>
<sequence length="12" mass="1475">MENIKITKRSVR</sequence>
<evidence type="ECO:0000313" key="1">
    <source>
        <dbReference type="EMBL" id="RZC38669.1"/>
    </source>
</evidence>
<reference evidence="1 2" key="1">
    <citation type="submission" date="2017-03" db="EMBL/GenBank/DDBJ databases">
        <title>Genome of the blue death feigning beetle - Asbolus verrucosus.</title>
        <authorList>
            <person name="Rider S.D."/>
        </authorList>
    </citation>
    <scope>NUCLEOTIDE SEQUENCE [LARGE SCALE GENOMIC DNA]</scope>
    <source>
        <strain evidence="1">Butters</strain>
        <tissue evidence="1">Head and leg muscle</tissue>
    </source>
</reference>
<proteinExistence type="predicted"/>
<name>A0A482W1T3_ASBVE</name>
<keyword evidence="2" id="KW-1185">Reference proteome</keyword>
<comment type="caution">
    <text evidence="1">The sequence shown here is derived from an EMBL/GenBank/DDBJ whole genome shotgun (WGS) entry which is preliminary data.</text>
</comment>
<evidence type="ECO:0000313" key="2">
    <source>
        <dbReference type="Proteomes" id="UP000292052"/>
    </source>
</evidence>
<dbReference type="EMBL" id="QDEB01041189">
    <property type="protein sequence ID" value="RZC38669.1"/>
    <property type="molecule type" value="Genomic_DNA"/>
</dbReference>
<gene>
    <name evidence="1" type="ORF">BDFB_015217</name>
</gene>